<dbReference type="InterPro" id="IPR016181">
    <property type="entry name" value="Acyl_CoA_acyltransferase"/>
</dbReference>
<proteinExistence type="predicted"/>
<feature type="domain" description="N-acetyltransferase" evidence="1">
    <location>
        <begin position="1"/>
        <end position="138"/>
    </location>
</feature>
<dbReference type="EMBL" id="AP027732">
    <property type="protein sequence ID" value="BDZ51380.1"/>
    <property type="molecule type" value="Genomic_DNA"/>
</dbReference>
<dbReference type="InterPro" id="IPR000182">
    <property type="entry name" value="GNAT_dom"/>
</dbReference>
<dbReference type="Proteomes" id="UP001321486">
    <property type="component" value="Chromosome"/>
</dbReference>
<evidence type="ECO:0000313" key="2">
    <source>
        <dbReference type="EMBL" id="BDZ51380.1"/>
    </source>
</evidence>
<sequence>MTDDECTYLWRGDVDDDELSILHAAAFAGAVTVEPWRERLERHSLGWVTARRGGRLVGFVNVVGDGGRHAFLVDTTVWPNEQGRGIGSTLVRRAIAECIGTTAEWVHVDFEPGMESFYLRPDAFRPTPAGLLRVVGSD</sequence>
<name>A0ABM8GSI5_9MICO</name>
<gene>
    <name evidence="2" type="ORF">GCM10025867_36210</name>
</gene>
<accession>A0ABM8GSI5</accession>
<dbReference type="Pfam" id="PF00583">
    <property type="entry name" value="Acetyltransf_1"/>
    <property type="match status" value="1"/>
</dbReference>
<protein>
    <submittedName>
        <fullName evidence="2">N-acetyltransferase</fullName>
    </submittedName>
</protein>
<dbReference type="SUPFAM" id="SSF55729">
    <property type="entry name" value="Acyl-CoA N-acyltransferases (Nat)"/>
    <property type="match status" value="1"/>
</dbReference>
<dbReference type="PROSITE" id="PS51186">
    <property type="entry name" value="GNAT"/>
    <property type="match status" value="1"/>
</dbReference>
<evidence type="ECO:0000313" key="3">
    <source>
        <dbReference type="Proteomes" id="UP001321486"/>
    </source>
</evidence>
<evidence type="ECO:0000259" key="1">
    <source>
        <dbReference type="PROSITE" id="PS51186"/>
    </source>
</evidence>
<dbReference type="CDD" id="cd04301">
    <property type="entry name" value="NAT_SF"/>
    <property type="match status" value="1"/>
</dbReference>
<organism evidence="2 3">
    <name type="scientific">Frondihabitans sucicola</name>
    <dbReference type="NCBI Taxonomy" id="1268041"/>
    <lineage>
        <taxon>Bacteria</taxon>
        <taxon>Bacillati</taxon>
        <taxon>Actinomycetota</taxon>
        <taxon>Actinomycetes</taxon>
        <taxon>Micrococcales</taxon>
        <taxon>Microbacteriaceae</taxon>
        <taxon>Frondihabitans</taxon>
    </lineage>
</organism>
<reference evidence="3" key="1">
    <citation type="journal article" date="2019" name="Int. J. Syst. Evol. Microbiol.">
        <title>The Global Catalogue of Microorganisms (GCM) 10K type strain sequencing project: providing services to taxonomists for standard genome sequencing and annotation.</title>
        <authorList>
            <consortium name="The Broad Institute Genomics Platform"/>
            <consortium name="The Broad Institute Genome Sequencing Center for Infectious Disease"/>
            <person name="Wu L."/>
            <person name="Ma J."/>
        </authorList>
    </citation>
    <scope>NUCLEOTIDE SEQUENCE [LARGE SCALE GENOMIC DNA]</scope>
    <source>
        <strain evidence="3">NBRC 108728</strain>
    </source>
</reference>
<keyword evidence="3" id="KW-1185">Reference proteome</keyword>
<dbReference type="RefSeq" id="WP_286344155.1">
    <property type="nucleotide sequence ID" value="NZ_AP027732.1"/>
</dbReference>
<dbReference type="Gene3D" id="3.40.630.30">
    <property type="match status" value="1"/>
</dbReference>